<name>A0A100XXD7_9EURY</name>
<reference evidence="1 2" key="1">
    <citation type="submission" date="2015-10" db="EMBL/GenBank/DDBJ databases">
        <title>Draft genome sequence of Thermococcus celericrescens strain DSM 17994.</title>
        <authorList>
            <person name="Hong S.-J."/>
            <person name="Park C.-E."/>
            <person name="Shin J.-H."/>
        </authorList>
    </citation>
    <scope>NUCLEOTIDE SEQUENCE [LARGE SCALE GENOMIC DNA]</scope>
    <source>
        <strain evidence="1 2">DSM 17994</strain>
    </source>
</reference>
<dbReference type="AlphaFoldDB" id="A0A100XXD7"/>
<protein>
    <submittedName>
        <fullName evidence="1">Uncharacterized protein</fullName>
    </submittedName>
</protein>
<dbReference type="OrthoDB" id="89671at2157"/>
<evidence type="ECO:0000313" key="2">
    <source>
        <dbReference type="Proteomes" id="UP000053462"/>
    </source>
</evidence>
<gene>
    <name evidence="1" type="ORF">APY94_06670</name>
</gene>
<proteinExistence type="predicted"/>
<dbReference type="STRING" id="227598.APY94_06670"/>
<dbReference type="RefSeq" id="WP_058938888.1">
    <property type="nucleotide sequence ID" value="NZ_LLYW01000023.1"/>
</dbReference>
<sequence length="232" mass="25870">MESRTAEVPFSAGWEALVGAASRQERVFSMFPYEAGVTQRGEKVFARFAIRKFLLRFEFEGVLEFTFNEPHVTYVVKGPRGLLILSFAADGGLIAKASADIPGERMLGKKLEFLAKGSGTALARMAESHHTIAARAFGSPRNFIIRNFEPFLMAHAIRYVRFNIGSPSFTLRGENGGEWFTVMVENDIVKRVEYGSDSGSSIIEVEKEILNVGTEDFEGIDARGEYVIRIRE</sequence>
<evidence type="ECO:0000313" key="1">
    <source>
        <dbReference type="EMBL" id="KUH33193.1"/>
    </source>
</evidence>
<comment type="caution">
    <text evidence="1">The sequence shown here is derived from an EMBL/GenBank/DDBJ whole genome shotgun (WGS) entry which is preliminary data.</text>
</comment>
<dbReference type="Proteomes" id="UP000053462">
    <property type="component" value="Unassembled WGS sequence"/>
</dbReference>
<keyword evidence="2" id="KW-1185">Reference proteome</keyword>
<organism evidence="1 2">
    <name type="scientific">Thermococcus celericrescens</name>
    <dbReference type="NCBI Taxonomy" id="227598"/>
    <lineage>
        <taxon>Archaea</taxon>
        <taxon>Methanobacteriati</taxon>
        <taxon>Methanobacteriota</taxon>
        <taxon>Thermococci</taxon>
        <taxon>Thermococcales</taxon>
        <taxon>Thermococcaceae</taxon>
        <taxon>Thermococcus</taxon>
    </lineage>
</organism>
<accession>A0A100XXD7</accession>
<dbReference type="EMBL" id="LLYW01000023">
    <property type="protein sequence ID" value="KUH33193.1"/>
    <property type="molecule type" value="Genomic_DNA"/>
</dbReference>